<gene>
    <name evidence="1" type="ORF">SPARVUS_LOCUS2664737</name>
</gene>
<dbReference type="Proteomes" id="UP001162483">
    <property type="component" value="Unassembled WGS sequence"/>
</dbReference>
<proteinExistence type="predicted"/>
<name>A0ABN9BD23_9NEOB</name>
<protein>
    <submittedName>
        <fullName evidence="1">Uncharacterized protein</fullName>
    </submittedName>
</protein>
<evidence type="ECO:0000313" key="2">
    <source>
        <dbReference type="Proteomes" id="UP001162483"/>
    </source>
</evidence>
<comment type="caution">
    <text evidence="1">The sequence shown here is derived from an EMBL/GenBank/DDBJ whole genome shotgun (WGS) entry which is preliminary data.</text>
</comment>
<dbReference type="EMBL" id="CATNWA010003481">
    <property type="protein sequence ID" value="CAI9545479.1"/>
    <property type="molecule type" value="Genomic_DNA"/>
</dbReference>
<accession>A0ABN9BD23</accession>
<evidence type="ECO:0000313" key="1">
    <source>
        <dbReference type="EMBL" id="CAI9545479.1"/>
    </source>
</evidence>
<organism evidence="1 2">
    <name type="scientific">Staurois parvus</name>
    <dbReference type="NCBI Taxonomy" id="386267"/>
    <lineage>
        <taxon>Eukaryota</taxon>
        <taxon>Metazoa</taxon>
        <taxon>Chordata</taxon>
        <taxon>Craniata</taxon>
        <taxon>Vertebrata</taxon>
        <taxon>Euteleostomi</taxon>
        <taxon>Amphibia</taxon>
        <taxon>Batrachia</taxon>
        <taxon>Anura</taxon>
        <taxon>Neobatrachia</taxon>
        <taxon>Ranoidea</taxon>
        <taxon>Ranidae</taxon>
        <taxon>Staurois</taxon>
    </lineage>
</organism>
<sequence>MCVFVVCSRCWGSSFKPRPVPVYGFRILLPVHPPPSAPCASVVCSRC</sequence>
<keyword evidence="2" id="KW-1185">Reference proteome</keyword>
<reference evidence="1" key="1">
    <citation type="submission" date="2023-05" db="EMBL/GenBank/DDBJ databases">
        <authorList>
            <person name="Stuckert A."/>
        </authorList>
    </citation>
    <scope>NUCLEOTIDE SEQUENCE</scope>
</reference>